<feature type="domain" description="RNA-binding S4" evidence="3">
    <location>
        <begin position="4"/>
        <end position="67"/>
    </location>
</feature>
<dbReference type="Pfam" id="PF01479">
    <property type="entry name" value="S4"/>
    <property type="match status" value="1"/>
</dbReference>
<reference evidence="4" key="1">
    <citation type="journal article" date="2015" name="Nature">
        <title>Complex archaea that bridge the gap between prokaryotes and eukaryotes.</title>
        <authorList>
            <person name="Spang A."/>
            <person name="Saw J.H."/>
            <person name="Jorgensen S.L."/>
            <person name="Zaremba-Niedzwiedzka K."/>
            <person name="Martijn J."/>
            <person name="Lind A.E."/>
            <person name="van Eijk R."/>
            <person name="Schleper C."/>
            <person name="Guy L."/>
            <person name="Ettema T.J."/>
        </authorList>
    </citation>
    <scope>NUCLEOTIDE SEQUENCE</scope>
</reference>
<dbReference type="AlphaFoldDB" id="A0A0F8YL96"/>
<dbReference type="Gene3D" id="3.30.70.580">
    <property type="entry name" value="Pseudouridine synthase I, catalytic domain, N-terminal subdomain"/>
    <property type="match status" value="1"/>
</dbReference>
<dbReference type="InterPro" id="IPR020094">
    <property type="entry name" value="TruA/RsuA/RluB/E/F_N"/>
</dbReference>
<dbReference type="SMART" id="SM00363">
    <property type="entry name" value="S4"/>
    <property type="match status" value="1"/>
</dbReference>
<evidence type="ECO:0000256" key="1">
    <source>
        <dbReference type="ARBA" id="ARBA00008348"/>
    </source>
</evidence>
<dbReference type="InterPro" id="IPR036986">
    <property type="entry name" value="S4_RNA-bd_sf"/>
</dbReference>
<name>A0A0F8YL96_9ZZZZ</name>
<dbReference type="Gene3D" id="3.10.290.10">
    <property type="entry name" value="RNA-binding S4 domain"/>
    <property type="match status" value="1"/>
</dbReference>
<keyword evidence="2" id="KW-0413">Isomerase</keyword>
<dbReference type="InterPro" id="IPR050343">
    <property type="entry name" value="RsuA_PseudoU_synthase"/>
</dbReference>
<proteinExistence type="inferred from homology"/>
<organism evidence="4">
    <name type="scientific">marine sediment metagenome</name>
    <dbReference type="NCBI Taxonomy" id="412755"/>
    <lineage>
        <taxon>unclassified sequences</taxon>
        <taxon>metagenomes</taxon>
        <taxon>ecological metagenomes</taxon>
    </lineage>
</organism>
<evidence type="ECO:0000313" key="4">
    <source>
        <dbReference type="EMBL" id="KKK48851.1"/>
    </source>
</evidence>
<sequence length="99" mass="11053">MAKVRIQKVLGAAGVASRRDAEEMVLQGRITVNGETIAELPCFVGPRDEILLDGQQVRRRPEKKTYILLNKPRGVVCTARDEPQYNRPRAVDLVGRIGQ</sequence>
<dbReference type="GO" id="GO:0003723">
    <property type="term" value="F:RNA binding"/>
    <property type="evidence" value="ECO:0007669"/>
    <property type="project" value="InterPro"/>
</dbReference>
<evidence type="ECO:0000256" key="2">
    <source>
        <dbReference type="ARBA" id="ARBA00023235"/>
    </source>
</evidence>
<dbReference type="EMBL" id="LAZR01068859">
    <property type="protein sequence ID" value="KKK48851.1"/>
    <property type="molecule type" value="Genomic_DNA"/>
</dbReference>
<gene>
    <name evidence="4" type="ORF">LCGC14_3140980</name>
</gene>
<comment type="caution">
    <text evidence="4">The sequence shown here is derived from an EMBL/GenBank/DDBJ whole genome shotgun (WGS) entry which is preliminary data.</text>
</comment>
<dbReference type="PROSITE" id="PS50889">
    <property type="entry name" value="S4"/>
    <property type="match status" value="1"/>
</dbReference>
<evidence type="ECO:0000259" key="3">
    <source>
        <dbReference type="SMART" id="SM00363"/>
    </source>
</evidence>
<dbReference type="PANTHER" id="PTHR47683:SF2">
    <property type="entry name" value="RNA-BINDING S4 DOMAIN-CONTAINING PROTEIN"/>
    <property type="match status" value="1"/>
</dbReference>
<dbReference type="CDD" id="cd00165">
    <property type="entry name" value="S4"/>
    <property type="match status" value="1"/>
</dbReference>
<protein>
    <recommendedName>
        <fullName evidence="3">RNA-binding S4 domain-containing protein</fullName>
    </recommendedName>
</protein>
<dbReference type="GO" id="GO:0009982">
    <property type="term" value="F:pseudouridine synthase activity"/>
    <property type="evidence" value="ECO:0007669"/>
    <property type="project" value="InterPro"/>
</dbReference>
<dbReference type="InterPro" id="IPR002942">
    <property type="entry name" value="S4_RNA-bd"/>
</dbReference>
<accession>A0A0F8YL96</accession>
<feature type="non-terminal residue" evidence="4">
    <location>
        <position position="99"/>
    </location>
</feature>
<dbReference type="SUPFAM" id="SSF55174">
    <property type="entry name" value="Alpha-L RNA-binding motif"/>
    <property type="match status" value="1"/>
</dbReference>
<comment type="similarity">
    <text evidence="1">Belongs to the pseudouridine synthase RsuA family.</text>
</comment>
<dbReference type="FunFam" id="3.10.290.10:FF:000003">
    <property type="entry name" value="Pseudouridine synthase"/>
    <property type="match status" value="1"/>
</dbReference>
<dbReference type="GO" id="GO:0006364">
    <property type="term" value="P:rRNA processing"/>
    <property type="evidence" value="ECO:0007669"/>
    <property type="project" value="UniProtKB-ARBA"/>
</dbReference>
<dbReference type="PANTHER" id="PTHR47683">
    <property type="entry name" value="PSEUDOURIDINE SYNTHASE FAMILY PROTEIN-RELATED"/>
    <property type="match status" value="1"/>
</dbReference>